<feature type="domain" description="Kazal-like" evidence="5">
    <location>
        <begin position="25"/>
        <end position="81"/>
    </location>
</feature>
<dbReference type="CDD" id="cd00104">
    <property type="entry name" value="KAZAL_FS"/>
    <property type="match status" value="1"/>
</dbReference>
<dbReference type="PROSITE" id="PS51465">
    <property type="entry name" value="KAZAL_2"/>
    <property type="match status" value="1"/>
</dbReference>
<dbReference type="InterPro" id="IPR050159">
    <property type="entry name" value="Kazal-type_SerProtInhib"/>
</dbReference>
<dbReference type="Proteomes" id="UP001190640">
    <property type="component" value="Chromosome 4"/>
</dbReference>
<sequence length="87" mass="9555">MNTTGVFVLLSLSLFCLFSDVAAQRVMQIDCSQYMDDSICSREGEPICGTDDQTYGNRCAFCKATRGKGNLAVRHMGECRGKTGMRS</sequence>
<dbReference type="Gene3D" id="3.30.60.30">
    <property type="match status" value="1"/>
</dbReference>
<dbReference type="SUPFAM" id="SSF100895">
    <property type="entry name" value="Kazal-type serine protease inhibitors"/>
    <property type="match status" value="1"/>
</dbReference>
<dbReference type="Pfam" id="PF00050">
    <property type="entry name" value="Kazal_1"/>
    <property type="match status" value="1"/>
</dbReference>
<name>A0AA97J6E3_EUBMA</name>
<evidence type="ECO:0000256" key="3">
    <source>
        <dbReference type="ARBA" id="ARBA00023157"/>
    </source>
</evidence>
<dbReference type="GeneID" id="129327611"/>
<evidence type="ECO:0000259" key="5">
    <source>
        <dbReference type="PROSITE" id="PS51465"/>
    </source>
</evidence>
<keyword evidence="4" id="KW-0732">Signal</keyword>
<dbReference type="AlphaFoldDB" id="A0AA97J6E3"/>
<keyword evidence="3" id="KW-1015">Disulfide bond</keyword>
<dbReference type="GO" id="GO:0004867">
    <property type="term" value="F:serine-type endopeptidase inhibitor activity"/>
    <property type="evidence" value="ECO:0007669"/>
    <property type="project" value="UniProtKB-KW"/>
</dbReference>
<accession>A0AA97J6E3</accession>
<keyword evidence="2" id="KW-0964">Secreted</keyword>
<gene>
    <name evidence="7" type="primary">LOC129327611</name>
</gene>
<feature type="signal peptide" evidence="4">
    <location>
        <begin position="1"/>
        <end position="23"/>
    </location>
</feature>
<proteinExistence type="predicted"/>
<dbReference type="GO" id="GO:0005576">
    <property type="term" value="C:extracellular region"/>
    <property type="evidence" value="ECO:0007669"/>
    <property type="project" value="UniProtKB-SubCell"/>
</dbReference>
<keyword evidence="6" id="KW-1185">Reference proteome</keyword>
<comment type="subcellular location">
    <subcellularLocation>
        <location evidence="1">Secreted</location>
    </subcellularLocation>
</comment>
<dbReference type="InterPro" id="IPR036058">
    <property type="entry name" value="Kazal_dom_sf"/>
</dbReference>
<keyword evidence="7" id="KW-0722">Serine protease inhibitor</keyword>
<dbReference type="SMART" id="SM00280">
    <property type="entry name" value="KAZAL"/>
    <property type="match status" value="1"/>
</dbReference>
<keyword evidence="7" id="KW-0646">Protease inhibitor</keyword>
<dbReference type="InterPro" id="IPR002350">
    <property type="entry name" value="Kazal_dom"/>
</dbReference>
<evidence type="ECO:0000256" key="4">
    <source>
        <dbReference type="SAM" id="SignalP"/>
    </source>
</evidence>
<dbReference type="PANTHER" id="PTHR47499:SF1">
    <property type="entry name" value="SERINE PROTEASE INHIBITOR KAZAL-TYPE 7"/>
    <property type="match status" value="1"/>
</dbReference>
<evidence type="ECO:0000313" key="7">
    <source>
        <dbReference type="RefSeq" id="XP_054832342.1"/>
    </source>
</evidence>
<organism evidence="6 7">
    <name type="scientific">Eublepharis macularius</name>
    <name type="common">Leopard gecko</name>
    <name type="synonym">Cyrtodactylus macularius</name>
    <dbReference type="NCBI Taxonomy" id="481883"/>
    <lineage>
        <taxon>Eukaryota</taxon>
        <taxon>Metazoa</taxon>
        <taxon>Chordata</taxon>
        <taxon>Craniata</taxon>
        <taxon>Vertebrata</taxon>
        <taxon>Euteleostomi</taxon>
        <taxon>Lepidosauria</taxon>
        <taxon>Squamata</taxon>
        <taxon>Bifurcata</taxon>
        <taxon>Gekkota</taxon>
        <taxon>Eublepharidae</taxon>
        <taxon>Eublepharinae</taxon>
        <taxon>Eublepharis</taxon>
    </lineage>
</organism>
<dbReference type="PANTHER" id="PTHR47499">
    <property type="entry name" value="SERINE PROTEASE INHIBITOR KAZAL-TYPE 7 SPINK7"/>
    <property type="match status" value="1"/>
</dbReference>
<evidence type="ECO:0000313" key="6">
    <source>
        <dbReference type="Proteomes" id="UP001190640"/>
    </source>
</evidence>
<dbReference type="RefSeq" id="XP_054832342.1">
    <property type="nucleotide sequence ID" value="XM_054976367.1"/>
</dbReference>
<evidence type="ECO:0000256" key="1">
    <source>
        <dbReference type="ARBA" id="ARBA00004613"/>
    </source>
</evidence>
<dbReference type="PROSITE" id="PS00282">
    <property type="entry name" value="KAZAL_1"/>
    <property type="match status" value="1"/>
</dbReference>
<feature type="chain" id="PRO_5041738086" evidence="4">
    <location>
        <begin position="24"/>
        <end position="87"/>
    </location>
</feature>
<dbReference type="FunFam" id="3.30.60.30:FF:000037">
    <property type="entry name" value="Ovomucoid"/>
    <property type="match status" value="1"/>
</dbReference>
<protein>
    <submittedName>
        <fullName evidence="7">Serine protease inhibitor Kazal-type 6-like</fullName>
    </submittedName>
</protein>
<dbReference type="KEGG" id="emc:129327611"/>
<reference evidence="7" key="1">
    <citation type="submission" date="2025-08" db="UniProtKB">
        <authorList>
            <consortium name="RefSeq"/>
        </authorList>
    </citation>
    <scope>IDENTIFICATION</scope>
    <source>
        <tissue evidence="7">Blood</tissue>
    </source>
</reference>
<evidence type="ECO:0000256" key="2">
    <source>
        <dbReference type="ARBA" id="ARBA00022525"/>
    </source>
</evidence>